<name>A0ABP0D0T3_9PEZI</name>
<evidence type="ECO:0000313" key="3">
    <source>
        <dbReference type="Proteomes" id="UP001642406"/>
    </source>
</evidence>
<evidence type="ECO:0000313" key="2">
    <source>
        <dbReference type="EMBL" id="CAK7238014.1"/>
    </source>
</evidence>
<dbReference type="EMBL" id="CAWUHC010000245">
    <property type="protein sequence ID" value="CAK7238014.1"/>
    <property type="molecule type" value="Genomic_DNA"/>
</dbReference>
<evidence type="ECO:0000256" key="1">
    <source>
        <dbReference type="SAM" id="MobiDB-lite"/>
    </source>
</evidence>
<organism evidence="2 3">
    <name type="scientific">Sporothrix bragantina</name>
    <dbReference type="NCBI Taxonomy" id="671064"/>
    <lineage>
        <taxon>Eukaryota</taxon>
        <taxon>Fungi</taxon>
        <taxon>Dikarya</taxon>
        <taxon>Ascomycota</taxon>
        <taxon>Pezizomycotina</taxon>
        <taxon>Sordariomycetes</taxon>
        <taxon>Sordariomycetidae</taxon>
        <taxon>Ophiostomatales</taxon>
        <taxon>Ophiostomataceae</taxon>
        <taxon>Sporothrix</taxon>
    </lineage>
</organism>
<feature type="compositionally biased region" description="Acidic residues" evidence="1">
    <location>
        <begin position="91"/>
        <end position="100"/>
    </location>
</feature>
<feature type="region of interest" description="Disordered" evidence="1">
    <location>
        <begin position="65"/>
        <end position="106"/>
    </location>
</feature>
<reference evidence="2 3" key="1">
    <citation type="submission" date="2024-01" db="EMBL/GenBank/DDBJ databases">
        <authorList>
            <person name="Allen C."/>
            <person name="Tagirdzhanova G."/>
        </authorList>
    </citation>
    <scope>NUCLEOTIDE SEQUENCE [LARGE SCALE GENOMIC DNA]</scope>
</reference>
<feature type="non-terminal residue" evidence="2">
    <location>
        <position position="249"/>
    </location>
</feature>
<accession>A0ABP0D0T3</accession>
<keyword evidence="3" id="KW-1185">Reference proteome</keyword>
<gene>
    <name evidence="2" type="ORF">SBRCBS47491_010243</name>
</gene>
<protein>
    <submittedName>
        <fullName evidence="2">Uncharacterized protein</fullName>
    </submittedName>
</protein>
<sequence>MGQDAYDETGRRARPWPRDRLARHLRTASASYVGIEFSVAQWRHLAIAITNRYLRALPVDDRRAGLKRKRGSSPYGGYNDNYNDGGGQASSDEDDNDDDYNNPYDAQASHASRTAGLVYGRLLFQGTLGTAHGQERYFRISTSWYNLLRVGTPGSSRTGGTWTFNDDDETEQGRRLQALASTQLETGLAMVARPSACFRGQQAELNRIVYDECHVVLESRASFRPVIQVVFPPVFYANSGPSVDEKEVI</sequence>
<comment type="caution">
    <text evidence="2">The sequence shown here is derived from an EMBL/GenBank/DDBJ whole genome shotgun (WGS) entry which is preliminary data.</text>
</comment>
<dbReference type="Proteomes" id="UP001642406">
    <property type="component" value="Unassembled WGS sequence"/>
</dbReference>
<proteinExistence type="predicted"/>